<keyword evidence="1" id="KW-0472">Membrane</keyword>
<organism evidence="2 3">
    <name type="scientific">Chryseobacterium lathyri</name>
    <dbReference type="NCBI Taxonomy" id="395933"/>
    <lineage>
        <taxon>Bacteria</taxon>
        <taxon>Pseudomonadati</taxon>
        <taxon>Bacteroidota</taxon>
        <taxon>Flavobacteriia</taxon>
        <taxon>Flavobacteriales</taxon>
        <taxon>Weeksellaceae</taxon>
        <taxon>Chryseobacterium group</taxon>
        <taxon>Chryseobacterium</taxon>
    </lineage>
</organism>
<comment type="caution">
    <text evidence="2">The sequence shown here is derived from an EMBL/GenBank/DDBJ whole genome shotgun (WGS) entry which is preliminary data.</text>
</comment>
<dbReference type="Proteomes" id="UP000321150">
    <property type="component" value="Unassembled WGS sequence"/>
</dbReference>
<feature type="transmembrane region" description="Helical" evidence="1">
    <location>
        <begin position="32"/>
        <end position="53"/>
    </location>
</feature>
<evidence type="ECO:0000313" key="3">
    <source>
        <dbReference type="Proteomes" id="UP000321150"/>
    </source>
</evidence>
<proteinExistence type="predicted"/>
<reference evidence="2 3" key="1">
    <citation type="submission" date="2019-07" db="EMBL/GenBank/DDBJ databases">
        <title>Whole genome shotgun sequence of Chryseobacterium lathyri NBRC 105250.</title>
        <authorList>
            <person name="Hosoyama A."/>
            <person name="Uohara A."/>
            <person name="Ohji S."/>
            <person name="Ichikawa N."/>
        </authorList>
    </citation>
    <scope>NUCLEOTIDE SEQUENCE [LARGE SCALE GENOMIC DNA]</scope>
    <source>
        <strain evidence="2 3">NBRC 105250</strain>
    </source>
</reference>
<dbReference type="AlphaFoldDB" id="A0A511YGH1"/>
<dbReference type="EMBL" id="BJYI01000046">
    <property type="protein sequence ID" value="GEN74256.1"/>
    <property type="molecule type" value="Genomic_DNA"/>
</dbReference>
<feature type="transmembrane region" description="Helical" evidence="1">
    <location>
        <begin position="108"/>
        <end position="131"/>
    </location>
</feature>
<feature type="transmembrane region" description="Helical" evidence="1">
    <location>
        <begin position="7"/>
        <end position="26"/>
    </location>
</feature>
<evidence type="ECO:0000313" key="2">
    <source>
        <dbReference type="EMBL" id="GEN74256.1"/>
    </source>
</evidence>
<gene>
    <name evidence="2" type="ORF">CLA01_43280</name>
</gene>
<sequence>MSIKKLYYYLFYKIYKAIIYTSTPFGDFLSSFKAGLVLIVLQIWSFLSIINYYTVITGNKVELSISMPIMYIPLIIIIGFNYYTLDYLDIWKSYNQEFDQLPKKKNTIGSWIVVLIVLIIIVNFIFSFYCLDRKARKDQVGPYAPEIVAKERMEDSLQKAQQIEKLKKIYGEDNRK</sequence>
<name>A0A511YGH1_9FLAO</name>
<evidence type="ECO:0000256" key="1">
    <source>
        <dbReference type="SAM" id="Phobius"/>
    </source>
</evidence>
<keyword evidence="1" id="KW-0812">Transmembrane</keyword>
<dbReference type="OrthoDB" id="1452486at2"/>
<keyword evidence="1" id="KW-1133">Transmembrane helix</keyword>
<feature type="transmembrane region" description="Helical" evidence="1">
    <location>
        <begin position="65"/>
        <end position="85"/>
    </location>
</feature>
<dbReference type="RefSeq" id="WP_111956288.1">
    <property type="nucleotide sequence ID" value="NZ_BJYI01000046.1"/>
</dbReference>
<accession>A0A511YGH1</accession>
<protein>
    <submittedName>
        <fullName evidence="2">Uncharacterized protein</fullName>
    </submittedName>
</protein>